<evidence type="ECO:0000259" key="2">
    <source>
        <dbReference type="Pfam" id="PF13878"/>
    </source>
</evidence>
<accession>A0A4R8TPV1</accession>
<feature type="compositionally biased region" description="Basic and acidic residues" evidence="1">
    <location>
        <begin position="188"/>
        <end position="207"/>
    </location>
</feature>
<feature type="compositionally biased region" description="Basic and acidic residues" evidence="1">
    <location>
        <begin position="114"/>
        <end position="124"/>
    </location>
</feature>
<dbReference type="InterPro" id="IPR028005">
    <property type="entry name" value="AcTrfase_ESCO_Znf_dom"/>
</dbReference>
<dbReference type="Pfam" id="PF13878">
    <property type="entry name" value="zf-C2H2_3"/>
    <property type="match status" value="1"/>
</dbReference>
<evidence type="ECO:0000256" key="1">
    <source>
        <dbReference type="SAM" id="MobiDB-lite"/>
    </source>
</evidence>
<feature type="compositionally biased region" description="Low complexity" evidence="1">
    <location>
        <begin position="73"/>
        <end position="82"/>
    </location>
</feature>
<dbReference type="AlphaFoldDB" id="A0A4R8TPV1"/>
<protein>
    <recommendedName>
        <fullName evidence="2">N-acetyltransferase ESCO zinc-finger domain-containing protein</fullName>
    </recommendedName>
</protein>
<evidence type="ECO:0000313" key="3">
    <source>
        <dbReference type="EMBL" id="TEA20601.1"/>
    </source>
</evidence>
<feature type="region of interest" description="Disordered" evidence="1">
    <location>
        <begin position="1"/>
        <end position="228"/>
    </location>
</feature>
<keyword evidence="4" id="KW-1185">Reference proteome</keyword>
<comment type="caution">
    <text evidence="3">The sequence shown here is derived from an EMBL/GenBank/DDBJ whole genome shotgun (WGS) entry which is preliminary data.</text>
</comment>
<evidence type="ECO:0000313" key="4">
    <source>
        <dbReference type="Proteomes" id="UP000295604"/>
    </source>
</evidence>
<feature type="compositionally biased region" description="Low complexity" evidence="1">
    <location>
        <begin position="33"/>
        <end position="47"/>
    </location>
</feature>
<dbReference type="EMBL" id="QAPF01000030">
    <property type="protein sequence ID" value="TEA20601.1"/>
    <property type="molecule type" value="Genomic_DNA"/>
</dbReference>
<feature type="domain" description="N-acetyltransferase ESCO zinc-finger" evidence="2">
    <location>
        <begin position="226"/>
        <end position="263"/>
    </location>
</feature>
<feature type="compositionally biased region" description="Acidic residues" evidence="1">
    <location>
        <begin position="161"/>
        <end position="173"/>
    </location>
</feature>
<reference evidence="3 4" key="1">
    <citation type="submission" date="2018-11" db="EMBL/GenBank/DDBJ databases">
        <title>Genome sequence and assembly of Colletotrichum sidae.</title>
        <authorList>
            <person name="Gan P."/>
            <person name="Shirasu K."/>
        </authorList>
    </citation>
    <scope>NUCLEOTIDE SEQUENCE [LARGE SCALE GENOMIC DNA]</scope>
    <source>
        <strain evidence="3 4">CBS 518.97</strain>
    </source>
</reference>
<organism evidence="3 4">
    <name type="scientific">Colletotrichum sidae</name>
    <dbReference type="NCBI Taxonomy" id="1347389"/>
    <lineage>
        <taxon>Eukaryota</taxon>
        <taxon>Fungi</taxon>
        <taxon>Dikarya</taxon>
        <taxon>Ascomycota</taxon>
        <taxon>Pezizomycotina</taxon>
        <taxon>Sordariomycetes</taxon>
        <taxon>Hypocreomycetidae</taxon>
        <taxon>Glomerellales</taxon>
        <taxon>Glomerellaceae</taxon>
        <taxon>Colletotrichum</taxon>
        <taxon>Colletotrichum orbiculare species complex</taxon>
    </lineage>
</organism>
<name>A0A4R8TPV1_9PEZI</name>
<sequence>MDQIEDEFHSPAPRDDNDSRPATERRNQAFAASYRSRPTSSSRTLRTYSKRTRLVEDDGTENAAKKQKVTLESATTATSALPKLPPPPPASTSNIPKSSILSYFKPCRSSSGTEHSDPLSDSEKIITTPSSSPPVVRRIKEPRRLRLRHAMRPVVSKLEDTEQDGEDEEEQDDEPRKLIRSGRFRGRQLLETRESKLNEQRDTRAAEVRQSQQKPKPRSKPTPTVQTTINISSKPTFEECKICRMVFNPLHPPDVKFHTQAHAAYLRAKKRREHETWA</sequence>
<dbReference type="Proteomes" id="UP000295604">
    <property type="component" value="Unassembled WGS sequence"/>
</dbReference>
<gene>
    <name evidence="3" type="ORF">C8034_v008583</name>
</gene>
<proteinExistence type="predicted"/>
<feature type="compositionally biased region" description="Basic and acidic residues" evidence="1">
    <location>
        <begin position="1"/>
        <end position="27"/>
    </location>
</feature>